<dbReference type="Proteomes" id="UP001314170">
    <property type="component" value="Unassembled WGS sequence"/>
</dbReference>
<comment type="caution">
    <text evidence="1">The sequence shown here is derived from an EMBL/GenBank/DDBJ whole genome shotgun (WGS) entry which is preliminary data.</text>
</comment>
<reference evidence="1 2" key="1">
    <citation type="submission" date="2024-01" db="EMBL/GenBank/DDBJ databases">
        <authorList>
            <person name="Waweru B."/>
        </authorList>
    </citation>
    <scope>NUCLEOTIDE SEQUENCE [LARGE SCALE GENOMIC DNA]</scope>
</reference>
<name>A0AAV1RUA4_9ROSI</name>
<sequence>MTPAAPEQKMGFGVCSAKRERKRVRKGTFDNDYVVEIVEIKEDEEVRNAGEVCDNEAAATFTDSDTKLRPFAAVGDGTVRVEGASNNVVVLALCALPVKGTDLIEDLASDPLPAVSEVVEDYPTDYWSETFPKMLLQGIPEISLKEKEIDMIPNRFYFDYFL</sequence>
<dbReference type="AlphaFoldDB" id="A0AAV1RUA4"/>
<accession>A0AAV1RUA4</accession>
<protein>
    <submittedName>
        <fullName evidence="1">Uncharacterized protein</fullName>
    </submittedName>
</protein>
<gene>
    <name evidence="1" type="ORF">DCAF_LOCUS14954</name>
</gene>
<evidence type="ECO:0000313" key="2">
    <source>
        <dbReference type="Proteomes" id="UP001314170"/>
    </source>
</evidence>
<dbReference type="EMBL" id="CAWUPB010001159">
    <property type="protein sequence ID" value="CAK7339877.1"/>
    <property type="molecule type" value="Genomic_DNA"/>
</dbReference>
<evidence type="ECO:0000313" key="1">
    <source>
        <dbReference type="EMBL" id="CAK7339877.1"/>
    </source>
</evidence>
<organism evidence="1 2">
    <name type="scientific">Dovyalis caffra</name>
    <dbReference type="NCBI Taxonomy" id="77055"/>
    <lineage>
        <taxon>Eukaryota</taxon>
        <taxon>Viridiplantae</taxon>
        <taxon>Streptophyta</taxon>
        <taxon>Embryophyta</taxon>
        <taxon>Tracheophyta</taxon>
        <taxon>Spermatophyta</taxon>
        <taxon>Magnoliopsida</taxon>
        <taxon>eudicotyledons</taxon>
        <taxon>Gunneridae</taxon>
        <taxon>Pentapetalae</taxon>
        <taxon>rosids</taxon>
        <taxon>fabids</taxon>
        <taxon>Malpighiales</taxon>
        <taxon>Salicaceae</taxon>
        <taxon>Flacourtieae</taxon>
        <taxon>Dovyalis</taxon>
    </lineage>
</organism>
<keyword evidence="2" id="KW-1185">Reference proteome</keyword>
<proteinExistence type="predicted"/>